<sequence>MTEGRFLLQSQAPCKILISNDLLDEKRFNFDEAGLVALSGNPKVFLVPRALLHQRVIAKIDYLAQPQAAAVDKQGPDLGRRVQDSRNVPTEFIPIRKSYSSGVWATYYSELRA</sequence>
<reference evidence="1 2" key="1">
    <citation type="submission" date="2016-05" db="EMBL/GenBank/DDBJ databases">
        <title>Complete genome sequence of Novosphingobium guangzhouense SA925(T).</title>
        <authorList>
            <person name="Sha S."/>
        </authorList>
    </citation>
    <scope>NUCLEOTIDE SEQUENCE [LARGE SCALE GENOMIC DNA]</scope>
    <source>
        <strain evidence="1 2">SA925</strain>
    </source>
</reference>
<organism evidence="1 2">
    <name type="scientific">Novosphingobium guangzhouense</name>
    <dbReference type="NCBI Taxonomy" id="1850347"/>
    <lineage>
        <taxon>Bacteria</taxon>
        <taxon>Pseudomonadati</taxon>
        <taxon>Pseudomonadota</taxon>
        <taxon>Alphaproteobacteria</taxon>
        <taxon>Sphingomonadales</taxon>
        <taxon>Sphingomonadaceae</taxon>
        <taxon>Novosphingobium</taxon>
    </lineage>
</organism>
<evidence type="ECO:0000313" key="2">
    <source>
        <dbReference type="Proteomes" id="UP000236327"/>
    </source>
</evidence>
<evidence type="ECO:0000313" key="1">
    <source>
        <dbReference type="EMBL" id="PNU03575.1"/>
    </source>
</evidence>
<dbReference type="Proteomes" id="UP000236327">
    <property type="component" value="Unassembled WGS sequence"/>
</dbReference>
<accession>A0A2K2FXQ8</accession>
<keyword evidence="2" id="KW-1185">Reference proteome</keyword>
<comment type="caution">
    <text evidence="1">The sequence shown here is derived from an EMBL/GenBank/DDBJ whole genome shotgun (WGS) entry which is preliminary data.</text>
</comment>
<proteinExistence type="predicted"/>
<protein>
    <submittedName>
        <fullName evidence="1">Uncharacterized protein</fullName>
    </submittedName>
</protein>
<name>A0A2K2FXQ8_9SPHN</name>
<gene>
    <name evidence="1" type="ORF">A8V01_23425</name>
</gene>
<dbReference type="EMBL" id="LYMM01000048">
    <property type="protein sequence ID" value="PNU03575.1"/>
    <property type="molecule type" value="Genomic_DNA"/>
</dbReference>
<dbReference type="AlphaFoldDB" id="A0A2K2FXQ8"/>